<feature type="domain" description="Retroviral polymerase SH3-like" evidence="6">
    <location>
        <begin position="583"/>
        <end position="643"/>
    </location>
</feature>
<dbReference type="SUPFAM" id="SSF56672">
    <property type="entry name" value="DNA/RNA polymerases"/>
    <property type="match status" value="1"/>
</dbReference>
<evidence type="ECO:0000259" key="6">
    <source>
        <dbReference type="Pfam" id="PF25597"/>
    </source>
</evidence>
<dbReference type="PANTHER" id="PTHR42648:SF21">
    <property type="entry name" value="CYSTEINE-RICH RLK (RECEPTOR-LIKE PROTEIN KINASE) 8"/>
    <property type="match status" value="1"/>
</dbReference>
<gene>
    <name evidence="7" type="ORF">Tci_571914</name>
</gene>
<dbReference type="InterPro" id="IPR043502">
    <property type="entry name" value="DNA/RNA_pol_sf"/>
</dbReference>
<sequence>EDLSDDTTPSVARKFLNEVKSSLVTLQRVVKQKMTLEVHNWSSSAHKEVHIIISHEIAPIINQVDARVQNFEIQFLQEEAKFVRDFKSLTKEAYESLDKQESLELKIERLLKASVSRDIMSIVQNGFVDILFDLRTELDQCKYDKISYDKAYNDMQQKVEQLQAQLRDLKGKSSDTPSASNTLDPLNQKLESKILELEFQVFNYEREISHLKTTYKNLFDSIKSNRAHAKLHDLIFKNAKLRAWLFEKTYESMKNTSGTTVTSHGDKPKLSVVTPLSKKLHASMPSHSVPQPREFNVMKHRNCTLLKPGGHNLKDNHDACLTPSVNVLNSRVNKLCANVPFSANQKRHRTQVWKPKQVGSKERLASKPRLPRLSLKWLPSRRSFDQKGKLVASKGTNCPNDDKACTCNPQEPMRKWFPNSSVFLGRLSKFFMFLGTVHFGNDHIAAILGYGDLKWGNITLTRVYFIEGLGHNLFLVGQFCDADLEVAFRRNTCFIRDLDGVDLLKGDRSTNLYTINLYNIASASPICLMARATPTKSVSITHENSAAKTPQQNGVVERRNRTLVEAARTIKPDISYLHVFGALCYSKNDRGDISKLGAKGDIGFFIGYSANSVAYRVYNRRTRKIIETMNVTFDEISAMAFEQNSSRPGLQSMTSGQISSELDLTYAPSTITPQRPSERDLDILFEPLHNEYLDSTSIPTNSSNTPVSLHNADATSQQHAQQQRNLTPSPTASAADNVLNVGFEGELFVNPFGTPSTESVVSSTQYDHPLEQVIREPSRLVLTRNQLKTDDDMCIYALTVSILEPKTVKEALIDLAWIESMQEELYQFIRLDVWELVSLPNGIKPLTLKWLFKNKHDEKNTVIRNKTHLVVRGYRHEEGIDFEESFAPVARMEAIRIFLAYAAHKGFTVYQMDVKTTFLHGSLKENVRFDDDILVVQVYVDDIIFGSTDPRYATLFSDLMKSHFEMSMMGEMTFFLGLQVNQSPSGIFINQSKYVHEIIKKYGLNTSDIVGTPMDIKDKLNLDQIGTS</sequence>
<evidence type="ECO:0000256" key="3">
    <source>
        <dbReference type="SAM" id="Coils"/>
    </source>
</evidence>
<dbReference type="Gene3D" id="3.30.420.10">
    <property type="entry name" value="Ribonuclease H-like superfamily/Ribonuclease H"/>
    <property type="match status" value="1"/>
</dbReference>
<dbReference type="InterPro" id="IPR013103">
    <property type="entry name" value="RVT_2"/>
</dbReference>
<feature type="non-terminal residue" evidence="7">
    <location>
        <position position="1028"/>
    </location>
</feature>
<feature type="region of interest" description="Disordered" evidence="4">
    <location>
        <begin position="694"/>
        <end position="733"/>
    </location>
</feature>
<dbReference type="InterPro" id="IPR012337">
    <property type="entry name" value="RNaseH-like_sf"/>
</dbReference>
<name>A0A699J074_TANCI</name>
<dbReference type="EMBL" id="BKCJ010353631">
    <property type="protein sequence ID" value="GEZ99941.1"/>
    <property type="molecule type" value="Genomic_DNA"/>
</dbReference>
<keyword evidence="1" id="KW-0479">Metal-binding</keyword>
<feature type="non-terminal residue" evidence="7">
    <location>
        <position position="1"/>
    </location>
</feature>
<dbReference type="GO" id="GO:0046872">
    <property type="term" value="F:metal ion binding"/>
    <property type="evidence" value="ECO:0007669"/>
    <property type="project" value="UniProtKB-KW"/>
</dbReference>
<dbReference type="GO" id="GO:0016787">
    <property type="term" value="F:hydrolase activity"/>
    <property type="evidence" value="ECO:0007669"/>
    <property type="project" value="UniProtKB-KW"/>
</dbReference>
<evidence type="ECO:0000313" key="7">
    <source>
        <dbReference type="EMBL" id="GEZ99941.1"/>
    </source>
</evidence>
<evidence type="ECO:0000256" key="1">
    <source>
        <dbReference type="ARBA" id="ARBA00022723"/>
    </source>
</evidence>
<evidence type="ECO:0000256" key="2">
    <source>
        <dbReference type="ARBA" id="ARBA00022801"/>
    </source>
</evidence>
<feature type="coiled-coil region" evidence="3">
    <location>
        <begin position="145"/>
        <end position="207"/>
    </location>
</feature>
<evidence type="ECO:0000259" key="5">
    <source>
        <dbReference type="Pfam" id="PF07727"/>
    </source>
</evidence>
<dbReference type="PANTHER" id="PTHR42648">
    <property type="entry name" value="TRANSPOSASE, PUTATIVE-RELATED"/>
    <property type="match status" value="1"/>
</dbReference>
<feature type="domain" description="Reverse transcriptase Ty1/copia-type" evidence="5">
    <location>
        <begin position="931"/>
        <end position="1014"/>
    </location>
</feature>
<protein>
    <recommendedName>
        <fullName evidence="8">Reverse transcriptase Ty1/copia-type domain-containing protein</fullName>
    </recommendedName>
</protein>
<accession>A0A699J074</accession>
<evidence type="ECO:0000256" key="4">
    <source>
        <dbReference type="SAM" id="MobiDB-lite"/>
    </source>
</evidence>
<dbReference type="InterPro" id="IPR036397">
    <property type="entry name" value="RNaseH_sf"/>
</dbReference>
<dbReference type="Pfam" id="PF07727">
    <property type="entry name" value="RVT_2"/>
    <property type="match status" value="2"/>
</dbReference>
<feature type="domain" description="Reverse transcriptase Ty1/copia-type" evidence="5">
    <location>
        <begin position="832"/>
        <end position="927"/>
    </location>
</feature>
<keyword evidence="2" id="KW-0378">Hydrolase</keyword>
<comment type="caution">
    <text evidence="7">The sequence shown here is derived from an EMBL/GenBank/DDBJ whole genome shotgun (WGS) entry which is preliminary data.</text>
</comment>
<reference evidence="7" key="1">
    <citation type="journal article" date="2019" name="Sci. Rep.">
        <title>Draft genome of Tanacetum cinerariifolium, the natural source of mosquito coil.</title>
        <authorList>
            <person name="Yamashiro T."/>
            <person name="Shiraishi A."/>
            <person name="Satake H."/>
            <person name="Nakayama K."/>
        </authorList>
    </citation>
    <scope>NUCLEOTIDE SEQUENCE</scope>
</reference>
<proteinExistence type="predicted"/>
<feature type="compositionally biased region" description="Polar residues" evidence="4">
    <location>
        <begin position="713"/>
        <end position="733"/>
    </location>
</feature>
<dbReference type="InterPro" id="IPR057670">
    <property type="entry name" value="SH3_retrovirus"/>
</dbReference>
<evidence type="ECO:0008006" key="8">
    <source>
        <dbReference type="Google" id="ProtNLM"/>
    </source>
</evidence>
<dbReference type="Pfam" id="PF25597">
    <property type="entry name" value="SH3_retrovirus"/>
    <property type="match status" value="1"/>
</dbReference>
<feature type="compositionally biased region" description="Low complexity" evidence="4">
    <location>
        <begin position="695"/>
        <end position="708"/>
    </location>
</feature>
<dbReference type="InterPro" id="IPR039537">
    <property type="entry name" value="Retrotran_Ty1/copia-like"/>
</dbReference>
<dbReference type="SUPFAM" id="SSF53098">
    <property type="entry name" value="Ribonuclease H-like"/>
    <property type="match status" value="1"/>
</dbReference>
<dbReference type="GO" id="GO:0003676">
    <property type="term" value="F:nucleic acid binding"/>
    <property type="evidence" value="ECO:0007669"/>
    <property type="project" value="InterPro"/>
</dbReference>
<keyword evidence="3" id="KW-0175">Coiled coil</keyword>
<organism evidence="7">
    <name type="scientific">Tanacetum cinerariifolium</name>
    <name type="common">Dalmatian daisy</name>
    <name type="synonym">Chrysanthemum cinerariifolium</name>
    <dbReference type="NCBI Taxonomy" id="118510"/>
    <lineage>
        <taxon>Eukaryota</taxon>
        <taxon>Viridiplantae</taxon>
        <taxon>Streptophyta</taxon>
        <taxon>Embryophyta</taxon>
        <taxon>Tracheophyta</taxon>
        <taxon>Spermatophyta</taxon>
        <taxon>Magnoliopsida</taxon>
        <taxon>eudicotyledons</taxon>
        <taxon>Gunneridae</taxon>
        <taxon>Pentapetalae</taxon>
        <taxon>asterids</taxon>
        <taxon>campanulids</taxon>
        <taxon>Asterales</taxon>
        <taxon>Asteraceae</taxon>
        <taxon>Asteroideae</taxon>
        <taxon>Anthemideae</taxon>
        <taxon>Anthemidinae</taxon>
        <taxon>Tanacetum</taxon>
    </lineage>
</organism>
<dbReference type="AlphaFoldDB" id="A0A699J074"/>